<evidence type="ECO:0000313" key="4">
    <source>
        <dbReference type="Proteomes" id="UP000254282"/>
    </source>
</evidence>
<dbReference type="CDD" id="cd00081">
    <property type="entry name" value="Hint"/>
    <property type="match status" value="1"/>
</dbReference>
<feature type="signal peptide" evidence="1">
    <location>
        <begin position="1"/>
        <end position="18"/>
    </location>
</feature>
<dbReference type="Proteomes" id="UP000254282">
    <property type="component" value="Unassembled WGS sequence"/>
</dbReference>
<dbReference type="InterPro" id="IPR028910">
    <property type="entry name" value="Tox-PL-2_dom"/>
</dbReference>
<dbReference type="SMART" id="SM00306">
    <property type="entry name" value="HintN"/>
    <property type="match status" value="1"/>
</dbReference>
<name>A0A381FLB0_9FLAO</name>
<reference evidence="3 4" key="1">
    <citation type="submission" date="2018-06" db="EMBL/GenBank/DDBJ databases">
        <authorList>
            <consortium name="Pathogen Informatics"/>
            <person name="Doyle S."/>
        </authorList>
    </citation>
    <scope>NUCLEOTIDE SEQUENCE [LARGE SCALE GENOMIC DNA]</scope>
    <source>
        <strain evidence="3 4">NCTC13532</strain>
    </source>
</reference>
<feature type="domain" description="Hint" evidence="2">
    <location>
        <begin position="1116"/>
        <end position="1209"/>
    </location>
</feature>
<evidence type="ECO:0000259" key="2">
    <source>
        <dbReference type="SMART" id="SM00306"/>
    </source>
</evidence>
<dbReference type="Gene3D" id="2.170.16.10">
    <property type="entry name" value="Hedgehog/Intein (Hint) domain"/>
    <property type="match status" value="1"/>
</dbReference>
<dbReference type="EMBL" id="UFVR01000004">
    <property type="protein sequence ID" value="SUX47350.1"/>
    <property type="molecule type" value="Genomic_DNA"/>
</dbReference>
<dbReference type="InterPro" id="IPR003587">
    <property type="entry name" value="Hint_dom_N"/>
</dbReference>
<dbReference type="InterPro" id="IPR045619">
    <property type="entry name" value="DUF6443"/>
</dbReference>
<dbReference type="PANTHER" id="PTHR32305">
    <property type="match status" value="1"/>
</dbReference>
<evidence type="ECO:0000313" key="3">
    <source>
        <dbReference type="EMBL" id="SUX47350.1"/>
    </source>
</evidence>
<dbReference type="InterPro" id="IPR006141">
    <property type="entry name" value="Intein_N"/>
</dbReference>
<dbReference type="GO" id="GO:0016539">
    <property type="term" value="P:intein-mediated protein splicing"/>
    <property type="evidence" value="ECO:0007669"/>
    <property type="project" value="InterPro"/>
</dbReference>
<dbReference type="InterPro" id="IPR036844">
    <property type="entry name" value="Hint_dom_sf"/>
</dbReference>
<dbReference type="InterPro" id="IPR030934">
    <property type="entry name" value="Intein_C"/>
</dbReference>
<dbReference type="PROSITE" id="PS50817">
    <property type="entry name" value="INTEIN_N_TER"/>
    <property type="match status" value="1"/>
</dbReference>
<dbReference type="PROSITE" id="PS50818">
    <property type="entry name" value="INTEIN_C_TER"/>
    <property type="match status" value="1"/>
</dbReference>
<dbReference type="SUPFAM" id="SSF51294">
    <property type="entry name" value="Hedgehog/intein (Hint) domain"/>
    <property type="match status" value="1"/>
</dbReference>
<organism evidence="3 4">
    <name type="scientific">Chryseobacterium indoltheticum</name>
    <dbReference type="NCBI Taxonomy" id="254"/>
    <lineage>
        <taxon>Bacteria</taxon>
        <taxon>Pseudomonadati</taxon>
        <taxon>Bacteroidota</taxon>
        <taxon>Flavobacteriia</taxon>
        <taxon>Flavobacteriales</taxon>
        <taxon>Weeksellaceae</taxon>
        <taxon>Chryseobacterium group</taxon>
        <taxon>Chryseobacterium</taxon>
    </lineage>
</organism>
<dbReference type="RefSeq" id="WP_115620804.1">
    <property type="nucleotide sequence ID" value="NZ_UFVR01000004.1"/>
</dbReference>
<feature type="chain" id="PRO_5016846913" evidence="1">
    <location>
        <begin position="19"/>
        <end position="1357"/>
    </location>
</feature>
<evidence type="ECO:0000256" key="1">
    <source>
        <dbReference type="SAM" id="SignalP"/>
    </source>
</evidence>
<dbReference type="NCBIfam" id="TIGR03696">
    <property type="entry name" value="Rhs_assc_core"/>
    <property type="match status" value="1"/>
</dbReference>
<dbReference type="InterPro" id="IPR022385">
    <property type="entry name" value="Rhs_assc_core"/>
</dbReference>
<dbReference type="Gene3D" id="2.180.10.10">
    <property type="entry name" value="RHS repeat-associated core"/>
    <property type="match status" value="1"/>
</dbReference>
<dbReference type="PANTHER" id="PTHR32305:SF15">
    <property type="entry name" value="PROTEIN RHSA-RELATED"/>
    <property type="match status" value="1"/>
</dbReference>
<accession>A0A381FLB0</accession>
<sequence>MKKILIFINVFVALILSAQSLTNTENYVYSRTYLEPVTSSQSSAQQLQGVQYLDGLGRTTQNVSIKNTPTGKDLILPVIYDQNGKVSKNYLPLPVNTLNGANHSGITENSINSHYGVANAYSQVDYEKSPMPKILKKSFAGEDWNINGTNTKNINYLANSASEVKKYIALTSWDPSAKINNVTLSLALDSLSTNGYYNANTLFKFITKDEDNNVTETFVNSRGMQVLKRKVIDVATGNEDTYYLYDQADNLVYIIPPAAAKAQNITQLNGFLNNLCYQYRYDKYNRLVESKLPGRSFWEYIVYDIQGRVSLTQDANQHNKAWSFVKYDKFDRPVYMGIYTSSSTRTQLQASLDNASYVSSNESPSNTPFSLDGKDIYYTKNSIPYTGITVLSVNYYDEYPTGSPATPANILGANTLSGTALSLSVNNYSSIRSTKSLPTASFVRNLEDNNWTSSYVWYDQKGQVAGSHSINHLGGYTKTEMQLGFGGFPLADYTFHKRLDSDSETVIKQRYIYDDQKRLKTHYHQVNNNPEEVLAQFEYDELSRVKEKKVGGASLSAPVETIDYSYNIQGWLTGINKQEFSNPTNRLFAYDIRYNDPSGGSLPKYNGNISEVNWKSTINSQKRYNYSYDKLDRLIFAKYSHPQESIPENDFYNESFTYDSNGNIKTLKRNAPSFFGNSYEAIDDLKYDYNGNKLLSVKDESNNPTGYEGGGSSIDYDSNGNMVTMKDRSIEEITYNQLDLASVIKFNDNKKRVSYLYRADGTKLKKEFLATGSNGEMYGASTEYIDGFNYGSADGDALWASFIDAGGQAYEPEAFMAFLNENGYQNTLKFIPTAEGFYDFENNQYIYQYKDHLGNARVSFLKEANGETRVVDQNDYYAFGMNHVRADEPSYFGFGSFKNYKYNGKELQETGMYDYGWRQYMPDLGKWNGMDQLSEMYHDTSPYAYVTNNPIRFTDPDGKCKSNTAGAFPSEDCAEDIDEVIVGATPKSSSGSSSSSWMPNMPSFLSNSLAANFGSGSSGGSSGGGGGGGADLAPDPYAEYKRELEAYNIRQAHRVWQTAINETKIGKSIGNLEHFLFMEIPLTFAGEGLVAAGWKAAGLNNLICRPLGRLTNNLIKICFTEGTLVATENGNKKIEDIKEGDLVWSYNEGTGKKELKKVVDLSRNTSSSLVNISLNGIEITATPEHPFYVDGNWIEAKDLVKGMLLTTLEGKTSPVESVNLLDEKAKVYNFEVDGNHNYYVSEKGILVHNHCGINAIIDAMPSSLKQLNMCKDFAANLVERMTAQGIKGETVVLKSDTGFIWSETLGKTISTNGDHVGVKVGDMVYDNLFPKGVKFGQWTSDLGVGFPGMRPPVIKPF</sequence>
<dbReference type="Pfam" id="PF15643">
    <property type="entry name" value="Tox-PL-2"/>
    <property type="match status" value="1"/>
</dbReference>
<dbReference type="Pfam" id="PF07591">
    <property type="entry name" value="PT-HINT"/>
    <property type="match status" value="1"/>
</dbReference>
<dbReference type="NCBIfam" id="TIGR01445">
    <property type="entry name" value="intein_Nterm"/>
    <property type="match status" value="1"/>
</dbReference>
<proteinExistence type="predicted"/>
<dbReference type="InterPro" id="IPR050708">
    <property type="entry name" value="T6SS_VgrG/RHS"/>
</dbReference>
<dbReference type="Pfam" id="PF20041">
    <property type="entry name" value="DUF6443"/>
    <property type="match status" value="1"/>
</dbReference>
<protein>
    <submittedName>
        <fullName evidence="3">RHS repeat-associated core domain</fullName>
    </submittedName>
</protein>
<keyword evidence="1" id="KW-0732">Signal</keyword>
<dbReference type="NCBIfam" id="TIGR01443">
    <property type="entry name" value="intein_Cterm"/>
    <property type="match status" value="1"/>
</dbReference>
<gene>
    <name evidence="3" type="ORF">NCTC13532_02916</name>
</gene>